<keyword evidence="1" id="KW-0732">Signal</keyword>
<dbReference type="EMBL" id="FOLO01000031">
    <property type="protein sequence ID" value="SFD07690.1"/>
    <property type="molecule type" value="Genomic_DNA"/>
</dbReference>
<dbReference type="SUPFAM" id="SSF110087">
    <property type="entry name" value="DR1885-like metal-binding protein"/>
    <property type="match status" value="1"/>
</dbReference>
<dbReference type="Proteomes" id="UP000198862">
    <property type="component" value="Unassembled WGS sequence"/>
</dbReference>
<organism evidence="2 3">
    <name type="scientific">Pseudoalteromonas denitrificans DSM 6059</name>
    <dbReference type="NCBI Taxonomy" id="1123010"/>
    <lineage>
        <taxon>Bacteria</taxon>
        <taxon>Pseudomonadati</taxon>
        <taxon>Pseudomonadota</taxon>
        <taxon>Gammaproteobacteria</taxon>
        <taxon>Alteromonadales</taxon>
        <taxon>Pseudoalteromonadaceae</taxon>
        <taxon>Pseudoalteromonas</taxon>
    </lineage>
</organism>
<feature type="signal peptide" evidence="1">
    <location>
        <begin position="1"/>
        <end position="20"/>
    </location>
</feature>
<dbReference type="Pfam" id="PF04314">
    <property type="entry name" value="PCuAC"/>
    <property type="match status" value="1"/>
</dbReference>
<reference evidence="2 3" key="1">
    <citation type="submission" date="2016-10" db="EMBL/GenBank/DDBJ databases">
        <authorList>
            <person name="de Groot N.N."/>
        </authorList>
    </citation>
    <scope>NUCLEOTIDE SEQUENCE [LARGE SCALE GENOMIC DNA]</scope>
    <source>
        <strain evidence="2 3">DSM 6059</strain>
    </source>
</reference>
<dbReference type="RefSeq" id="WP_091986982.1">
    <property type="nucleotide sequence ID" value="NZ_FOLO01000031.1"/>
</dbReference>
<evidence type="ECO:0000256" key="1">
    <source>
        <dbReference type="SAM" id="SignalP"/>
    </source>
</evidence>
<sequence>MKFIALCLTFFIFNINSALAHTLIIDAQVRAFIPGTSSSVAYFTLENDTKDMRTLVGAEIKGVGRVEIHQHEFIDGMMKMSQLTMLDIAPFSQIKFRPGGLHLMLFEPTKLIKAGETTILKLHFFKGESISIQANIVKLGQE</sequence>
<dbReference type="STRING" id="1123010.SAMN02745724_03396"/>
<dbReference type="PANTHER" id="PTHR36302:SF1">
    <property type="entry name" value="COPPER CHAPERONE PCU(A)C"/>
    <property type="match status" value="1"/>
</dbReference>
<dbReference type="AlphaFoldDB" id="A0A1I1PNY2"/>
<protein>
    <recommendedName>
        <fullName evidence="4">Copper(I)-binding protein</fullName>
    </recommendedName>
</protein>
<feature type="chain" id="PRO_5011669815" description="Copper(I)-binding protein" evidence="1">
    <location>
        <begin position="21"/>
        <end position="142"/>
    </location>
</feature>
<gene>
    <name evidence="2" type="ORF">SAMN02745724_03396</name>
</gene>
<dbReference type="InterPro" id="IPR036182">
    <property type="entry name" value="PCuAC_sf"/>
</dbReference>
<keyword evidence="3" id="KW-1185">Reference proteome</keyword>
<dbReference type="PANTHER" id="PTHR36302">
    <property type="entry name" value="BLR7088 PROTEIN"/>
    <property type="match status" value="1"/>
</dbReference>
<name>A0A1I1PNY2_9GAMM</name>
<proteinExistence type="predicted"/>
<dbReference type="Gene3D" id="2.60.40.1890">
    <property type="entry name" value="PCu(A)C copper chaperone"/>
    <property type="match status" value="1"/>
</dbReference>
<evidence type="ECO:0000313" key="3">
    <source>
        <dbReference type="Proteomes" id="UP000198862"/>
    </source>
</evidence>
<dbReference type="OrthoDB" id="9796962at2"/>
<dbReference type="InterPro" id="IPR007410">
    <property type="entry name" value="LpqE-like"/>
</dbReference>
<accession>A0A1I1PNY2</accession>
<dbReference type="InterPro" id="IPR058248">
    <property type="entry name" value="Lxx211020-like"/>
</dbReference>
<evidence type="ECO:0008006" key="4">
    <source>
        <dbReference type="Google" id="ProtNLM"/>
    </source>
</evidence>
<evidence type="ECO:0000313" key="2">
    <source>
        <dbReference type="EMBL" id="SFD07690.1"/>
    </source>
</evidence>